<dbReference type="Proteomes" id="UP000325577">
    <property type="component" value="Linkage Group LG9"/>
</dbReference>
<dbReference type="EMBL" id="CM018052">
    <property type="protein sequence ID" value="KAA8515219.1"/>
    <property type="molecule type" value="Genomic_DNA"/>
</dbReference>
<name>A0A5J4ZBH8_9ASTE</name>
<protein>
    <submittedName>
        <fullName evidence="2">Uncharacterized protein</fullName>
    </submittedName>
</protein>
<dbReference type="InterPro" id="IPR040290">
    <property type="entry name" value="Prot_E6-like"/>
</dbReference>
<organism evidence="2 3">
    <name type="scientific">Nyssa sinensis</name>
    <dbReference type="NCBI Taxonomy" id="561372"/>
    <lineage>
        <taxon>Eukaryota</taxon>
        <taxon>Viridiplantae</taxon>
        <taxon>Streptophyta</taxon>
        <taxon>Embryophyta</taxon>
        <taxon>Tracheophyta</taxon>
        <taxon>Spermatophyta</taxon>
        <taxon>Magnoliopsida</taxon>
        <taxon>eudicotyledons</taxon>
        <taxon>Gunneridae</taxon>
        <taxon>Pentapetalae</taxon>
        <taxon>asterids</taxon>
        <taxon>Cornales</taxon>
        <taxon>Nyssaceae</taxon>
        <taxon>Nyssa</taxon>
    </lineage>
</organism>
<evidence type="ECO:0000313" key="2">
    <source>
        <dbReference type="EMBL" id="KAA8515219.1"/>
    </source>
</evidence>
<dbReference type="PANTHER" id="PTHR35274">
    <property type="entry name" value="E6-LIKE PROTEIN"/>
    <property type="match status" value="1"/>
</dbReference>
<accession>A0A5J4ZBH8</accession>
<gene>
    <name evidence="2" type="ORF">F0562_018398</name>
</gene>
<dbReference type="PANTHER" id="PTHR35274:SF2">
    <property type="entry name" value="E6-LIKE PROTEIN"/>
    <property type="match status" value="1"/>
</dbReference>
<feature type="compositionally biased region" description="Polar residues" evidence="1">
    <location>
        <begin position="108"/>
        <end position="117"/>
    </location>
</feature>
<reference evidence="2 3" key="1">
    <citation type="submission" date="2019-09" db="EMBL/GenBank/DDBJ databases">
        <title>A chromosome-level genome assembly of the Chinese tupelo Nyssa sinensis.</title>
        <authorList>
            <person name="Yang X."/>
            <person name="Kang M."/>
            <person name="Yang Y."/>
            <person name="Xiong H."/>
            <person name="Wang M."/>
            <person name="Zhang Z."/>
            <person name="Wang Z."/>
            <person name="Wu H."/>
            <person name="Ma T."/>
            <person name="Liu J."/>
            <person name="Xi Z."/>
        </authorList>
    </citation>
    <scope>NUCLEOTIDE SEQUENCE [LARGE SCALE GENOMIC DNA]</scope>
    <source>
        <strain evidence="2">J267</strain>
        <tissue evidence="2">Leaf</tissue>
    </source>
</reference>
<sequence>MNRFQVRLELIALDSFGRRRNYKALIALVWSEGYVTGIKEGERDDSSIKRHWTITKLSHHSQHQTRTSSLSIQESQFFSKVIINNNNPKPTEVPNKEEPLSKPEQEEASFTPQTQNGYGLYGHEPGQLPPTTTTNGAPYNTNNLPYKSESENPSNKFYTTNSNNNNYDYKKDGYVTEPHGMSDDTRFMEAGYTTTTNSNNNYYNGDDNYNTQQLQGLSDTRFLENGRYFYDLNRENNYRNGYQNSKGVYYNNKGYYGNNENSNEYYKNSMEGYQNQESEDDFMP</sequence>
<evidence type="ECO:0000313" key="3">
    <source>
        <dbReference type="Proteomes" id="UP000325577"/>
    </source>
</evidence>
<dbReference type="OrthoDB" id="1306371at2759"/>
<feature type="compositionally biased region" description="Basic and acidic residues" evidence="1">
    <location>
        <begin position="94"/>
        <end position="105"/>
    </location>
</feature>
<feature type="compositionally biased region" description="Polar residues" evidence="1">
    <location>
        <begin position="129"/>
        <end position="145"/>
    </location>
</feature>
<feature type="region of interest" description="Disordered" evidence="1">
    <location>
        <begin position="84"/>
        <end position="153"/>
    </location>
</feature>
<keyword evidence="3" id="KW-1185">Reference proteome</keyword>
<dbReference type="AlphaFoldDB" id="A0A5J4ZBH8"/>
<evidence type="ECO:0000256" key="1">
    <source>
        <dbReference type="SAM" id="MobiDB-lite"/>
    </source>
</evidence>
<proteinExistence type="predicted"/>